<dbReference type="STRING" id="3469.A0A4Y7L4K1"/>
<dbReference type="Proteomes" id="UP000316621">
    <property type="component" value="Chromosome 9"/>
</dbReference>
<sequence>MRRYNGTRRYEKVNLPILLNKHAKDVLYCAKKAGVTHIQSRVAQAILAMVWGTPSCPKVENF</sequence>
<organism evidence="1 2">
    <name type="scientific">Papaver somniferum</name>
    <name type="common">Opium poppy</name>
    <dbReference type="NCBI Taxonomy" id="3469"/>
    <lineage>
        <taxon>Eukaryota</taxon>
        <taxon>Viridiplantae</taxon>
        <taxon>Streptophyta</taxon>
        <taxon>Embryophyta</taxon>
        <taxon>Tracheophyta</taxon>
        <taxon>Spermatophyta</taxon>
        <taxon>Magnoliopsida</taxon>
        <taxon>Ranunculales</taxon>
        <taxon>Papaveraceae</taxon>
        <taxon>Papaveroideae</taxon>
        <taxon>Papaver</taxon>
    </lineage>
</organism>
<dbReference type="Gramene" id="RZC79560">
    <property type="protein sequence ID" value="RZC79560"/>
    <property type="gene ID" value="C5167_003794"/>
</dbReference>
<dbReference type="EMBL" id="CM010723">
    <property type="protein sequence ID" value="RZC79560.1"/>
    <property type="molecule type" value="Genomic_DNA"/>
</dbReference>
<evidence type="ECO:0000313" key="2">
    <source>
        <dbReference type="Proteomes" id="UP000316621"/>
    </source>
</evidence>
<name>A0A4Y7L4K1_PAPSO</name>
<proteinExistence type="predicted"/>
<dbReference type="AlphaFoldDB" id="A0A4Y7L4K1"/>
<accession>A0A4Y7L4K1</accession>
<gene>
    <name evidence="1" type="ORF">C5167_003794</name>
</gene>
<dbReference type="Gene3D" id="3.40.50.1980">
    <property type="entry name" value="Nitrogenase molybdenum iron protein domain"/>
    <property type="match status" value="1"/>
</dbReference>
<evidence type="ECO:0000313" key="1">
    <source>
        <dbReference type="EMBL" id="RZC79560.1"/>
    </source>
</evidence>
<protein>
    <submittedName>
        <fullName evidence="1">Uncharacterized protein</fullName>
    </submittedName>
</protein>
<keyword evidence="2" id="KW-1185">Reference proteome</keyword>
<reference evidence="1 2" key="1">
    <citation type="journal article" date="2018" name="Science">
        <title>The opium poppy genome and morphinan production.</title>
        <authorList>
            <person name="Guo L."/>
            <person name="Winzer T."/>
            <person name="Yang X."/>
            <person name="Li Y."/>
            <person name="Ning Z."/>
            <person name="He Z."/>
            <person name="Teodor R."/>
            <person name="Lu Y."/>
            <person name="Bowser T.A."/>
            <person name="Graham I.A."/>
            <person name="Ye K."/>
        </authorList>
    </citation>
    <scope>NUCLEOTIDE SEQUENCE [LARGE SCALE GENOMIC DNA]</scope>
    <source>
        <strain evidence="2">cv. HN1</strain>
        <tissue evidence="1">Leaves</tissue>
    </source>
</reference>